<dbReference type="EnsemblPlants" id="Pp3c5_23890V3.1">
    <property type="protein sequence ID" value="Pp3c5_23890V3.1"/>
    <property type="gene ID" value="Pp3c5_23890"/>
</dbReference>
<reference evidence="2" key="3">
    <citation type="submission" date="2020-12" db="UniProtKB">
        <authorList>
            <consortium name="EnsemblPlants"/>
        </authorList>
    </citation>
    <scope>IDENTIFICATION</scope>
</reference>
<sequence length="142" mass="16005">MSWNKDGNVESGRPQRAREGSGERHERKERRVVVCRCAGFRPGADSSSMTTSDQQQGVSLRILCVDACAAAQHNEGDRLCTTKCFAEVENPGFWHWTFSLKDKHGGTLTETDRNLERFWSVETNAFYNSTPLKIGHKICGLR</sequence>
<protein>
    <submittedName>
        <fullName evidence="2">Uncharacterized protein</fullName>
    </submittedName>
</protein>
<evidence type="ECO:0000256" key="1">
    <source>
        <dbReference type="SAM" id="MobiDB-lite"/>
    </source>
</evidence>
<dbReference type="Proteomes" id="UP000006727">
    <property type="component" value="Chromosome 5"/>
</dbReference>
<accession>A0A7I4DSV0</accession>
<reference evidence="2 3" key="2">
    <citation type="journal article" date="2018" name="Plant J.">
        <title>The Physcomitrella patens chromosome-scale assembly reveals moss genome structure and evolution.</title>
        <authorList>
            <person name="Lang D."/>
            <person name="Ullrich K.K."/>
            <person name="Murat F."/>
            <person name="Fuchs J."/>
            <person name="Jenkins J."/>
            <person name="Haas F.B."/>
            <person name="Piednoel M."/>
            <person name="Gundlach H."/>
            <person name="Van Bel M."/>
            <person name="Meyberg R."/>
            <person name="Vives C."/>
            <person name="Morata J."/>
            <person name="Symeonidi A."/>
            <person name="Hiss M."/>
            <person name="Muchero W."/>
            <person name="Kamisugi Y."/>
            <person name="Saleh O."/>
            <person name="Blanc G."/>
            <person name="Decker E.L."/>
            <person name="van Gessel N."/>
            <person name="Grimwood J."/>
            <person name="Hayes R.D."/>
            <person name="Graham S.W."/>
            <person name="Gunter L.E."/>
            <person name="McDaniel S.F."/>
            <person name="Hoernstein S.N.W."/>
            <person name="Larsson A."/>
            <person name="Li F.W."/>
            <person name="Perroud P.F."/>
            <person name="Phillips J."/>
            <person name="Ranjan P."/>
            <person name="Rokshar D.S."/>
            <person name="Rothfels C.J."/>
            <person name="Schneider L."/>
            <person name="Shu S."/>
            <person name="Stevenson D.W."/>
            <person name="Thummler F."/>
            <person name="Tillich M."/>
            <person name="Villarreal Aguilar J.C."/>
            <person name="Widiez T."/>
            <person name="Wong G.K."/>
            <person name="Wymore A."/>
            <person name="Zhang Y."/>
            <person name="Zimmer A.D."/>
            <person name="Quatrano R.S."/>
            <person name="Mayer K.F.X."/>
            <person name="Goodstein D."/>
            <person name="Casacuberta J.M."/>
            <person name="Vandepoele K."/>
            <person name="Reski R."/>
            <person name="Cuming A.C."/>
            <person name="Tuskan G.A."/>
            <person name="Maumus F."/>
            <person name="Salse J."/>
            <person name="Schmutz J."/>
            <person name="Rensing S.A."/>
        </authorList>
    </citation>
    <scope>NUCLEOTIDE SEQUENCE [LARGE SCALE GENOMIC DNA]</scope>
    <source>
        <strain evidence="2 3">cv. Gransden 2004</strain>
    </source>
</reference>
<reference evidence="2 3" key="1">
    <citation type="journal article" date="2008" name="Science">
        <title>The Physcomitrella genome reveals evolutionary insights into the conquest of land by plants.</title>
        <authorList>
            <person name="Rensing S."/>
            <person name="Lang D."/>
            <person name="Zimmer A."/>
            <person name="Terry A."/>
            <person name="Salamov A."/>
            <person name="Shapiro H."/>
            <person name="Nishiyama T."/>
            <person name="Perroud P.-F."/>
            <person name="Lindquist E."/>
            <person name="Kamisugi Y."/>
            <person name="Tanahashi T."/>
            <person name="Sakakibara K."/>
            <person name="Fujita T."/>
            <person name="Oishi K."/>
            <person name="Shin-I T."/>
            <person name="Kuroki Y."/>
            <person name="Toyoda A."/>
            <person name="Suzuki Y."/>
            <person name="Hashimoto A."/>
            <person name="Yamaguchi K."/>
            <person name="Sugano A."/>
            <person name="Kohara Y."/>
            <person name="Fujiyama A."/>
            <person name="Anterola A."/>
            <person name="Aoki S."/>
            <person name="Ashton N."/>
            <person name="Barbazuk W.B."/>
            <person name="Barker E."/>
            <person name="Bennetzen J."/>
            <person name="Bezanilla M."/>
            <person name="Blankenship R."/>
            <person name="Cho S.H."/>
            <person name="Dutcher S."/>
            <person name="Estelle M."/>
            <person name="Fawcett J.A."/>
            <person name="Gundlach H."/>
            <person name="Hanada K."/>
            <person name="Heyl A."/>
            <person name="Hicks K.A."/>
            <person name="Hugh J."/>
            <person name="Lohr M."/>
            <person name="Mayer K."/>
            <person name="Melkozernov A."/>
            <person name="Murata T."/>
            <person name="Nelson D."/>
            <person name="Pils B."/>
            <person name="Prigge M."/>
            <person name="Reiss B."/>
            <person name="Renner T."/>
            <person name="Rombauts S."/>
            <person name="Rushton P."/>
            <person name="Sanderfoot A."/>
            <person name="Schween G."/>
            <person name="Shiu S.-H."/>
            <person name="Stueber K."/>
            <person name="Theodoulou F.L."/>
            <person name="Tu H."/>
            <person name="Van de Peer Y."/>
            <person name="Verrier P.J."/>
            <person name="Waters E."/>
            <person name="Wood A."/>
            <person name="Yang L."/>
            <person name="Cove D."/>
            <person name="Cuming A."/>
            <person name="Hasebe M."/>
            <person name="Lucas S."/>
            <person name="Mishler D.B."/>
            <person name="Reski R."/>
            <person name="Grigoriev I."/>
            <person name="Quatrano R.S."/>
            <person name="Boore J.L."/>
        </authorList>
    </citation>
    <scope>NUCLEOTIDE SEQUENCE [LARGE SCALE GENOMIC DNA]</scope>
    <source>
        <strain evidence="2 3">cv. Gransden 2004</strain>
    </source>
</reference>
<feature type="compositionally biased region" description="Basic and acidic residues" evidence="1">
    <location>
        <begin position="16"/>
        <end position="25"/>
    </location>
</feature>
<name>A0A7I4DSV0_PHYPA</name>
<evidence type="ECO:0000313" key="3">
    <source>
        <dbReference type="Proteomes" id="UP000006727"/>
    </source>
</evidence>
<dbReference type="AlphaFoldDB" id="A0A7I4DSV0"/>
<proteinExistence type="predicted"/>
<dbReference type="Gramene" id="Pp3c5_23890V3.1">
    <property type="protein sequence ID" value="Pp3c5_23890V3.1"/>
    <property type="gene ID" value="Pp3c5_23890"/>
</dbReference>
<organism evidence="2 3">
    <name type="scientific">Physcomitrium patens</name>
    <name type="common">Spreading-leaved earth moss</name>
    <name type="synonym">Physcomitrella patens</name>
    <dbReference type="NCBI Taxonomy" id="3218"/>
    <lineage>
        <taxon>Eukaryota</taxon>
        <taxon>Viridiplantae</taxon>
        <taxon>Streptophyta</taxon>
        <taxon>Embryophyta</taxon>
        <taxon>Bryophyta</taxon>
        <taxon>Bryophytina</taxon>
        <taxon>Bryopsida</taxon>
        <taxon>Funariidae</taxon>
        <taxon>Funariales</taxon>
        <taxon>Funariaceae</taxon>
        <taxon>Physcomitrium</taxon>
    </lineage>
</organism>
<evidence type="ECO:0000313" key="2">
    <source>
        <dbReference type="EnsemblPlants" id="Pp3c5_23890V3.1"/>
    </source>
</evidence>
<feature type="region of interest" description="Disordered" evidence="1">
    <location>
        <begin position="1"/>
        <end position="25"/>
    </location>
</feature>
<keyword evidence="3" id="KW-1185">Reference proteome</keyword>
<dbReference type="InParanoid" id="A0A7I4DSV0"/>
<dbReference type="EMBL" id="ABEU02000005">
    <property type="status" value="NOT_ANNOTATED_CDS"/>
    <property type="molecule type" value="Genomic_DNA"/>
</dbReference>